<accession>A0AAD6ZNH4</accession>
<name>A0AAD6ZNH4_9AGAR</name>
<dbReference type="AlphaFoldDB" id="A0AAD6ZNH4"/>
<sequence length="140" mass="15154">MDAANDPVHVFLMEAHNICVQAQFVVDSLPNSSDWAGPVGLGDLGQTGTFFLGSINFNAFEGHRGALVGIVNANSEGCGETVVDAGKSKVEFRKYWFGKALETHLSAGSGKYLQGKLWKRIWCGVWKVPFWESSGNTIAC</sequence>
<comment type="caution">
    <text evidence="1">The sequence shown here is derived from an EMBL/GenBank/DDBJ whole genome shotgun (WGS) entry which is preliminary data.</text>
</comment>
<gene>
    <name evidence="1" type="ORF">DFH08DRAFT_814620</name>
</gene>
<dbReference type="EMBL" id="JARIHO010000035">
    <property type="protein sequence ID" value="KAJ7331303.1"/>
    <property type="molecule type" value="Genomic_DNA"/>
</dbReference>
<organism evidence="1 2">
    <name type="scientific">Mycena albidolilacea</name>
    <dbReference type="NCBI Taxonomy" id="1033008"/>
    <lineage>
        <taxon>Eukaryota</taxon>
        <taxon>Fungi</taxon>
        <taxon>Dikarya</taxon>
        <taxon>Basidiomycota</taxon>
        <taxon>Agaricomycotina</taxon>
        <taxon>Agaricomycetes</taxon>
        <taxon>Agaricomycetidae</taxon>
        <taxon>Agaricales</taxon>
        <taxon>Marasmiineae</taxon>
        <taxon>Mycenaceae</taxon>
        <taxon>Mycena</taxon>
    </lineage>
</organism>
<evidence type="ECO:0000313" key="2">
    <source>
        <dbReference type="Proteomes" id="UP001218218"/>
    </source>
</evidence>
<reference evidence="1" key="1">
    <citation type="submission" date="2023-03" db="EMBL/GenBank/DDBJ databases">
        <title>Massive genome expansion in bonnet fungi (Mycena s.s.) driven by repeated elements and novel gene families across ecological guilds.</title>
        <authorList>
            <consortium name="Lawrence Berkeley National Laboratory"/>
            <person name="Harder C.B."/>
            <person name="Miyauchi S."/>
            <person name="Viragh M."/>
            <person name="Kuo A."/>
            <person name="Thoen E."/>
            <person name="Andreopoulos B."/>
            <person name="Lu D."/>
            <person name="Skrede I."/>
            <person name="Drula E."/>
            <person name="Henrissat B."/>
            <person name="Morin E."/>
            <person name="Kohler A."/>
            <person name="Barry K."/>
            <person name="LaButti K."/>
            <person name="Morin E."/>
            <person name="Salamov A."/>
            <person name="Lipzen A."/>
            <person name="Mereny Z."/>
            <person name="Hegedus B."/>
            <person name="Baldrian P."/>
            <person name="Stursova M."/>
            <person name="Weitz H."/>
            <person name="Taylor A."/>
            <person name="Grigoriev I.V."/>
            <person name="Nagy L.G."/>
            <person name="Martin F."/>
            <person name="Kauserud H."/>
        </authorList>
    </citation>
    <scope>NUCLEOTIDE SEQUENCE</scope>
    <source>
        <strain evidence="1">CBHHK002</strain>
    </source>
</reference>
<keyword evidence="2" id="KW-1185">Reference proteome</keyword>
<dbReference type="Proteomes" id="UP001218218">
    <property type="component" value="Unassembled WGS sequence"/>
</dbReference>
<protein>
    <submittedName>
        <fullName evidence="1">Uncharacterized protein</fullName>
    </submittedName>
</protein>
<proteinExistence type="predicted"/>
<evidence type="ECO:0000313" key="1">
    <source>
        <dbReference type="EMBL" id="KAJ7331303.1"/>
    </source>
</evidence>